<gene>
    <name evidence="2" type="ORF">CKJ66_19470</name>
</gene>
<dbReference type="SUPFAM" id="SSF51735">
    <property type="entry name" value="NAD(P)-binding Rossmann-fold domains"/>
    <property type="match status" value="1"/>
</dbReference>
<comment type="caution">
    <text evidence="2">The sequence shown here is derived from an EMBL/GenBank/DDBJ whole genome shotgun (WGS) entry which is preliminary data.</text>
</comment>
<dbReference type="AlphaFoldDB" id="A0A2A2ZFG8"/>
<sequence>MAIKPTILVTGATGKTGGAVVNALLAQGFPVRAMVRSLDGRAEALRGVGAELAVADLFDPDQLVAAMRGAQRAYFMAPFHPHALQSAVAFAVSARYAGLESIVQMSQWTSHRSHPVNFTRQTWLMDRVFADLPGIAHTIVNPGMFADNFLRTIDFAALLGIYPVLSGDAKAAPVSNEDIARTVVAVLRDPGRHVGKTYRPTGPELLSGKQMAAVVAEAVGHRVIPVSLPYSLFTKVARQQRVDPLSASVYLRYIGGDMKAGVFEFEGGVTETLQELTGAPAESFLATARRYSAMPFARQTAANRLAAMAKFMAVPFLPGYNLRRLDRQWDLPIPPNPTLGIQDARWREEHTAMMNSRPLQSVPAS</sequence>
<evidence type="ECO:0000313" key="2">
    <source>
        <dbReference type="EMBL" id="PBA25272.1"/>
    </source>
</evidence>
<dbReference type="PANTHER" id="PTHR43162:SF1">
    <property type="entry name" value="PRESTALK A DIFFERENTIATION PROTEIN A"/>
    <property type="match status" value="1"/>
</dbReference>
<evidence type="ECO:0000313" key="3">
    <source>
        <dbReference type="Proteomes" id="UP000217768"/>
    </source>
</evidence>
<dbReference type="GeneID" id="66600198"/>
<dbReference type="Gene3D" id="3.40.50.720">
    <property type="entry name" value="NAD(P)-binding Rossmann-like Domain"/>
    <property type="match status" value="1"/>
</dbReference>
<feature type="domain" description="NmrA-like" evidence="1">
    <location>
        <begin position="4"/>
        <end position="236"/>
    </location>
</feature>
<dbReference type="EMBL" id="NSFD01000047">
    <property type="protein sequence ID" value="PBA25272.1"/>
    <property type="molecule type" value="Genomic_DNA"/>
</dbReference>
<reference evidence="2 3" key="1">
    <citation type="submission" date="2017-08" db="EMBL/GenBank/DDBJ databases">
        <title>Phylogenetic analysis of Mycobacterium avium complex whole genomes.</title>
        <authorList>
            <person name="Caverly L.J."/>
            <person name="Spilker T."/>
            <person name="Lipuma J."/>
        </authorList>
    </citation>
    <scope>NUCLEOTIDE SEQUENCE [LARGE SCALE GENOMIC DNA]</scope>
    <source>
        <strain evidence="2 3">FLAC0165</strain>
    </source>
</reference>
<dbReference type="InterPro" id="IPR036291">
    <property type="entry name" value="NAD(P)-bd_dom_sf"/>
</dbReference>
<protein>
    <submittedName>
        <fullName evidence="2">Transcriptional regulator</fullName>
    </submittedName>
</protein>
<dbReference type="RefSeq" id="WP_033717997.1">
    <property type="nucleotide sequence ID" value="NZ_JAEKMM010000004.1"/>
</dbReference>
<dbReference type="InterPro" id="IPR051604">
    <property type="entry name" value="Ergot_Alk_Oxidoreductase"/>
</dbReference>
<dbReference type="Pfam" id="PF05368">
    <property type="entry name" value="NmrA"/>
    <property type="match status" value="1"/>
</dbReference>
<organism evidence="2 3">
    <name type="scientific">Mycobacterium avium</name>
    <dbReference type="NCBI Taxonomy" id="1764"/>
    <lineage>
        <taxon>Bacteria</taxon>
        <taxon>Bacillati</taxon>
        <taxon>Actinomycetota</taxon>
        <taxon>Actinomycetes</taxon>
        <taxon>Mycobacteriales</taxon>
        <taxon>Mycobacteriaceae</taxon>
        <taxon>Mycobacterium</taxon>
        <taxon>Mycobacterium avium complex (MAC)</taxon>
    </lineage>
</organism>
<proteinExistence type="predicted"/>
<dbReference type="Gene3D" id="3.90.25.10">
    <property type="entry name" value="UDP-galactose 4-epimerase, domain 1"/>
    <property type="match status" value="1"/>
</dbReference>
<dbReference type="PANTHER" id="PTHR43162">
    <property type="match status" value="1"/>
</dbReference>
<accession>A0A2A2ZFG8</accession>
<dbReference type="InterPro" id="IPR008030">
    <property type="entry name" value="NmrA-like"/>
</dbReference>
<dbReference type="Proteomes" id="UP000217768">
    <property type="component" value="Unassembled WGS sequence"/>
</dbReference>
<name>A0A2A2ZFG8_MYCAV</name>
<evidence type="ECO:0000259" key="1">
    <source>
        <dbReference type="Pfam" id="PF05368"/>
    </source>
</evidence>